<organism evidence="1 2">
    <name type="scientific">Pricia antarctica</name>
    <dbReference type="NCBI Taxonomy" id="641691"/>
    <lineage>
        <taxon>Bacteria</taxon>
        <taxon>Pseudomonadati</taxon>
        <taxon>Bacteroidota</taxon>
        <taxon>Flavobacteriia</taxon>
        <taxon>Flavobacteriales</taxon>
        <taxon>Flavobacteriaceae</taxon>
        <taxon>Pricia</taxon>
    </lineage>
</organism>
<keyword evidence="2" id="KW-1185">Reference proteome</keyword>
<gene>
    <name evidence="1" type="ORF">SAMN05421636_101526</name>
</gene>
<reference evidence="1 2" key="1">
    <citation type="submission" date="2016-10" db="EMBL/GenBank/DDBJ databases">
        <authorList>
            <person name="de Groot N.N."/>
        </authorList>
    </citation>
    <scope>NUCLEOTIDE SEQUENCE [LARGE SCALE GENOMIC DNA]</scope>
    <source>
        <strain evidence="1 2">DSM 23421</strain>
    </source>
</reference>
<dbReference type="AlphaFoldDB" id="A0A1G6X401"/>
<accession>A0A1G6X401</accession>
<evidence type="ECO:0008006" key="3">
    <source>
        <dbReference type="Google" id="ProtNLM"/>
    </source>
</evidence>
<dbReference type="EMBL" id="FNAO01000001">
    <property type="protein sequence ID" value="SDD72862.1"/>
    <property type="molecule type" value="Genomic_DNA"/>
</dbReference>
<evidence type="ECO:0000313" key="2">
    <source>
        <dbReference type="Proteomes" id="UP000199109"/>
    </source>
</evidence>
<protein>
    <recommendedName>
        <fullName evidence="3">Lipoprotein</fullName>
    </recommendedName>
</protein>
<dbReference type="Proteomes" id="UP000199109">
    <property type="component" value="Unassembled WGS sequence"/>
</dbReference>
<dbReference type="STRING" id="641691.SAMN05421636_101526"/>
<sequence>MKKTLILFIILITAQSCIPIRIAPNIDDYKVTRGKKFKKSLPKREMFVFEDPKESDHFYNYVDTKFQLNDENVYDDVPFILNNTQYFFSFYEVEIPTKVVNLGVMFADAMLDDAGIGPLFEDSYGNRKGHWYIAIEVYSDLEKDCLQFNALSREAVLKYLRTLKQEYLITHNYNETVFKN</sequence>
<dbReference type="OrthoDB" id="1164799at2"/>
<dbReference type="PROSITE" id="PS51257">
    <property type="entry name" value="PROKAR_LIPOPROTEIN"/>
    <property type="match status" value="1"/>
</dbReference>
<dbReference type="RefSeq" id="WP_139205091.1">
    <property type="nucleotide sequence ID" value="NZ_FNAO01000001.1"/>
</dbReference>
<name>A0A1G6X401_9FLAO</name>
<evidence type="ECO:0000313" key="1">
    <source>
        <dbReference type="EMBL" id="SDD72862.1"/>
    </source>
</evidence>
<proteinExistence type="predicted"/>